<protein>
    <submittedName>
        <fullName evidence="2">Uncharacterized protein</fullName>
    </submittedName>
</protein>
<accession>A0A061S3M7</accession>
<proteinExistence type="predicted"/>
<dbReference type="AlphaFoldDB" id="A0A061S3M7"/>
<feature type="non-terminal residue" evidence="2">
    <location>
        <position position="1"/>
    </location>
</feature>
<gene>
    <name evidence="2" type="ORF">TSPGSL018_17504</name>
    <name evidence="1" type="ORF">TSPGSL018_20432</name>
</gene>
<reference evidence="2" key="1">
    <citation type="submission" date="2014-05" db="EMBL/GenBank/DDBJ databases">
        <title>The transcriptome of the halophilic microalga Tetraselmis sp. GSL018 isolated from the Great Salt Lake, Utah.</title>
        <authorList>
            <person name="Jinkerson R.E."/>
            <person name="D'Adamo S."/>
            <person name="Posewitz M.C."/>
        </authorList>
    </citation>
    <scope>NUCLEOTIDE SEQUENCE</scope>
    <source>
        <strain evidence="2">GSL018</strain>
    </source>
</reference>
<evidence type="ECO:0000313" key="2">
    <source>
        <dbReference type="EMBL" id="JAC77505.1"/>
    </source>
</evidence>
<name>A0A061S3M7_9CHLO</name>
<evidence type="ECO:0000313" key="1">
    <source>
        <dbReference type="EMBL" id="JAC76355.1"/>
    </source>
</evidence>
<dbReference type="EMBL" id="GBEZ01007997">
    <property type="protein sequence ID" value="JAC77505.1"/>
    <property type="molecule type" value="Transcribed_RNA"/>
</dbReference>
<dbReference type="EMBL" id="GBEZ01009219">
    <property type="protein sequence ID" value="JAC76355.1"/>
    <property type="molecule type" value="Transcribed_RNA"/>
</dbReference>
<sequence length="100" mass="10499">GCALRSPRSRGRRPSRVPRPEDVRLCDLRLLAAAHPVLRLLGVLHALGPPDLLGGSHGLVVLVLGAVQASVVLGPVLHQLLERPCAACFRLGSQFEGGCG</sequence>
<organism evidence="2">
    <name type="scientific">Tetraselmis sp. GSL018</name>
    <dbReference type="NCBI Taxonomy" id="582737"/>
    <lineage>
        <taxon>Eukaryota</taxon>
        <taxon>Viridiplantae</taxon>
        <taxon>Chlorophyta</taxon>
        <taxon>core chlorophytes</taxon>
        <taxon>Chlorodendrophyceae</taxon>
        <taxon>Chlorodendrales</taxon>
        <taxon>Chlorodendraceae</taxon>
        <taxon>Tetraselmis</taxon>
    </lineage>
</organism>